<organism evidence="7 8">
    <name type="scientific">Marinomonas fungiae</name>
    <dbReference type="NCBI Taxonomy" id="1137284"/>
    <lineage>
        <taxon>Bacteria</taxon>
        <taxon>Pseudomonadati</taxon>
        <taxon>Pseudomonadota</taxon>
        <taxon>Gammaproteobacteria</taxon>
        <taxon>Oceanospirillales</taxon>
        <taxon>Oceanospirillaceae</taxon>
        <taxon>Marinomonas</taxon>
    </lineage>
</organism>
<dbReference type="GO" id="GO:0003700">
    <property type="term" value="F:DNA-binding transcription factor activity"/>
    <property type="evidence" value="ECO:0007669"/>
    <property type="project" value="InterPro"/>
</dbReference>
<comment type="similarity">
    <text evidence="1">In the C-terminal section; belongs to the class-I pyridoxal-phosphate-dependent aminotransferase family.</text>
</comment>
<dbReference type="PANTHER" id="PTHR46577">
    <property type="entry name" value="HTH-TYPE TRANSCRIPTIONAL REGULATORY PROTEIN GABR"/>
    <property type="match status" value="1"/>
</dbReference>
<evidence type="ECO:0000259" key="6">
    <source>
        <dbReference type="PROSITE" id="PS50949"/>
    </source>
</evidence>
<dbReference type="STRING" id="1137284.GCA_001418205_00773"/>
<dbReference type="Gene3D" id="1.10.10.10">
    <property type="entry name" value="Winged helix-like DNA-binding domain superfamily/Winged helix DNA-binding domain"/>
    <property type="match status" value="1"/>
</dbReference>
<keyword evidence="3" id="KW-0805">Transcription regulation</keyword>
<dbReference type="CDD" id="cd07377">
    <property type="entry name" value="WHTH_GntR"/>
    <property type="match status" value="1"/>
</dbReference>
<evidence type="ECO:0000313" key="7">
    <source>
        <dbReference type="EMBL" id="CUB02929.1"/>
    </source>
</evidence>
<dbReference type="InterPro" id="IPR051446">
    <property type="entry name" value="HTH_trans_reg/aminotransferase"/>
</dbReference>
<dbReference type="AlphaFoldDB" id="A0A0K6IIJ5"/>
<keyword evidence="7" id="KW-0808">Transferase</keyword>
<dbReference type="Pfam" id="PF00155">
    <property type="entry name" value="Aminotran_1_2"/>
    <property type="match status" value="1"/>
</dbReference>
<dbReference type="GO" id="GO:0008483">
    <property type="term" value="F:transaminase activity"/>
    <property type="evidence" value="ECO:0007669"/>
    <property type="project" value="UniProtKB-KW"/>
</dbReference>
<dbReference type="CDD" id="cd00609">
    <property type="entry name" value="AAT_like"/>
    <property type="match status" value="1"/>
</dbReference>
<dbReference type="PROSITE" id="PS50949">
    <property type="entry name" value="HTH_GNTR"/>
    <property type="match status" value="1"/>
</dbReference>
<keyword evidence="5" id="KW-0804">Transcription</keyword>
<evidence type="ECO:0000313" key="8">
    <source>
        <dbReference type="Proteomes" id="UP000182769"/>
    </source>
</evidence>
<dbReference type="Gene3D" id="3.40.640.10">
    <property type="entry name" value="Type I PLP-dependent aspartate aminotransferase-like (Major domain)"/>
    <property type="match status" value="1"/>
</dbReference>
<dbReference type="RefSeq" id="WP_055461897.1">
    <property type="nucleotide sequence ID" value="NZ_CYHG01000002.1"/>
</dbReference>
<dbReference type="InterPro" id="IPR004839">
    <property type="entry name" value="Aminotransferase_I/II_large"/>
</dbReference>
<dbReference type="SUPFAM" id="SSF53383">
    <property type="entry name" value="PLP-dependent transferases"/>
    <property type="match status" value="1"/>
</dbReference>
<dbReference type="OrthoDB" id="9804020at2"/>
<dbReference type="SMART" id="SM00345">
    <property type="entry name" value="HTH_GNTR"/>
    <property type="match status" value="1"/>
</dbReference>
<dbReference type="PANTHER" id="PTHR46577:SF2">
    <property type="entry name" value="TRANSCRIPTIONAL REGULATORY PROTEIN"/>
    <property type="match status" value="1"/>
</dbReference>
<dbReference type="GO" id="GO:0003677">
    <property type="term" value="F:DNA binding"/>
    <property type="evidence" value="ECO:0007669"/>
    <property type="project" value="UniProtKB-KW"/>
</dbReference>
<evidence type="ECO:0000256" key="4">
    <source>
        <dbReference type="ARBA" id="ARBA00023125"/>
    </source>
</evidence>
<dbReference type="GO" id="GO:0030170">
    <property type="term" value="F:pyridoxal phosphate binding"/>
    <property type="evidence" value="ECO:0007669"/>
    <property type="project" value="InterPro"/>
</dbReference>
<dbReference type="InterPro" id="IPR015421">
    <property type="entry name" value="PyrdxlP-dep_Trfase_major"/>
</dbReference>
<dbReference type="InterPro" id="IPR036388">
    <property type="entry name" value="WH-like_DNA-bd_sf"/>
</dbReference>
<dbReference type="Pfam" id="PF00392">
    <property type="entry name" value="GntR"/>
    <property type="match status" value="1"/>
</dbReference>
<dbReference type="InterPro" id="IPR015424">
    <property type="entry name" value="PyrdxlP-dep_Trfase"/>
</dbReference>
<name>A0A0K6IIJ5_9GAMM</name>
<dbReference type="SUPFAM" id="SSF46785">
    <property type="entry name" value="Winged helix' DNA-binding domain"/>
    <property type="match status" value="1"/>
</dbReference>
<evidence type="ECO:0000256" key="3">
    <source>
        <dbReference type="ARBA" id="ARBA00023015"/>
    </source>
</evidence>
<reference evidence="8" key="1">
    <citation type="submission" date="2015-08" db="EMBL/GenBank/DDBJ databases">
        <authorList>
            <person name="Varghese N."/>
        </authorList>
    </citation>
    <scope>NUCLEOTIDE SEQUENCE [LARGE SCALE GENOMIC DNA]</scope>
    <source>
        <strain evidence="8">JCM 18476</strain>
    </source>
</reference>
<keyword evidence="8" id="KW-1185">Reference proteome</keyword>
<keyword evidence="2" id="KW-0663">Pyridoxal phosphate</keyword>
<keyword evidence="4 7" id="KW-0238">DNA-binding</keyword>
<dbReference type="EMBL" id="CYHG01000002">
    <property type="protein sequence ID" value="CUB02929.1"/>
    <property type="molecule type" value="Genomic_DNA"/>
</dbReference>
<protein>
    <submittedName>
        <fullName evidence="7">DNA-binding transcriptional regulator, MocR family, contains an aminotransferase domain</fullName>
    </submittedName>
</protein>
<dbReference type="Gene3D" id="3.90.1150.10">
    <property type="entry name" value="Aspartate Aminotransferase, domain 1"/>
    <property type="match status" value="1"/>
</dbReference>
<dbReference type="InterPro" id="IPR036390">
    <property type="entry name" value="WH_DNA-bd_sf"/>
</dbReference>
<feature type="domain" description="HTH gntR-type" evidence="6">
    <location>
        <begin position="3"/>
        <end position="71"/>
    </location>
</feature>
<gene>
    <name evidence="7" type="ORF">Ga0061065_102267</name>
</gene>
<dbReference type="InterPro" id="IPR000524">
    <property type="entry name" value="Tscrpt_reg_HTH_GntR"/>
</dbReference>
<evidence type="ECO:0000256" key="1">
    <source>
        <dbReference type="ARBA" id="ARBA00005384"/>
    </source>
</evidence>
<dbReference type="InterPro" id="IPR015422">
    <property type="entry name" value="PyrdxlP-dep_Trfase_small"/>
</dbReference>
<dbReference type="Proteomes" id="UP000182769">
    <property type="component" value="Unassembled WGS sequence"/>
</dbReference>
<proteinExistence type="inferred from homology"/>
<sequence>MSVFRYEALEVFLRQQIQTGRYKVGEKLPSVRTLCQQHELSKATVIHALHKLEADQLIYAVPKSGYFVAEVSSDYNTPQKVPTPSIPAQVNVPDLFRDIMSRSAAFDILPSDRSTATAQHLINLNRMIGKASRFHPEQKAHYYDEPKGLVRLRSAIVDLYRQRETSLAAEDLCITSGCQHALFLALMATCQKGDTVAIESPAFYGALQQLEQLGLHVIEISSDPNTGLDLQELADKIQDWPIKACIVTPNFHTPTGSKMPVSNMKALVKLANQHDFYVIEDDIYGELSFHNELCPPLKSVCREGRVILCGSFSKCLSRELRIGWIAGGLLHDKIVQLKLITQLANPQAVQEGLAEFISQGHFKRYVNQRRQQLKEQRDQLIAELRQHWGAHIKFSKPNGGMSCWLELPSHIDTQQSYKALLEKGIVLTPGVLFSAHGLYKNHMRLSFSQPLTERRRAALHLLFQTLLKDQ</sequence>
<accession>A0A0K6IIJ5</accession>
<keyword evidence="7" id="KW-0032">Aminotransferase</keyword>
<evidence type="ECO:0000256" key="5">
    <source>
        <dbReference type="ARBA" id="ARBA00023163"/>
    </source>
</evidence>
<evidence type="ECO:0000256" key="2">
    <source>
        <dbReference type="ARBA" id="ARBA00022898"/>
    </source>
</evidence>